<dbReference type="InterPro" id="IPR010982">
    <property type="entry name" value="Lambda_DNA-bd_dom_sf"/>
</dbReference>
<evidence type="ECO:0000256" key="1">
    <source>
        <dbReference type="ARBA" id="ARBA00023125"/>
    </source>
</evidence>
<sequence>MAIIGENIKRLRTKQGISQDDLARKAELKYSTLAKIKGDFVKKPGVQMIAKIAKALNVSIEDLLNSYGKI</sequence>
<dbReference type="InterPro" id="IPR001387">
    <property type="entry name" value="Cro/C1-type_HTH"/>
</dbReference>
<proteinExistence type="predicted"/>
<gene>
    <name evidence="3" type="ORF">A3G03_01340</name>
</gene>
<reference evidence="3 4" key="1">
    <citation type="journal article" date="2016" name="Nat. Commun.">
        <title>Thousands of microbial genomes shed light on interconnected biogeochemical processes in an aquifer system.</title>
        <authorList>
            <person name="Anantharaman K."/>
            <person name="Brown C.T."/>
            <person name="Hug L.A."/>
            <person name="Sharon I."/>
            <person name="Castelle C.J."/>
            <person name="Probst A.J."/>
            <person name="Thomas B.C."/>
            <person name="Singh A."/>
            <person name="Wilkins M.J."/>
            <person name="Karaoz U."/>
            <person name="Brodie E.L."/>
            <person name="Williams K.H."/>
            <person name="Hubbard S.S."/>
            <person name="Banfield J.F."/>
        </authorList>
    </citation>
    <scope>NUCLEOTIDE SEQUENCE [LARGE SCALE GENOMIC DNA]</scope>
</reference>
<dbReference type="GO" id="GO:0003700">
    <property type="term" value="F:DNA-binding transcription factor activity"/>
    <property type="evidence" value="ECO:0007669"/>
    <property type="project" value="TreeGrafter"/>
</dbReference>
<dbReference type="Pfam" id="PF01381">
    <property type="entry name" value="HTH_3"/>
    <property type="match status" value="1"/>
</dbReference>
<dbReference type="CDD" id="cd00093">
    <property type="entry name" value="HTH_XRE"/>
    <property type="match status" value="1"/>
</dbReference>
<protein>
    <recommendedName>
        <fullName evidence="2">HTH cro/C1-type domain-containing protein</fullName>
    </recommendedName>
</protein>
<name>A0A1G2P566_9BACT</name>
<comment type="caution">
    <text evidence="3">The sequence shown here is derived from an EMBL/GenBank/DDBJ whole genome shotgun (WGS) entry which is preliminary data.</text>
</comment>
<dbReference type="SMART" id="SM00530">
    <property type="entry name" value="HTH_XRE"/>
    <property type="match status" value="1"/>
</dbReference>
<dbReference type="Gene3D" id="1.10.260.40">
    <property type="entry name" value="lambda repressor-like DNA-binding domains"/>
    <property type="match status" value="1"/>
</dbReference>
<dbReference type="STRING" id="1802333.A3G03_01340"/>
<organism evidence="3 4">
    <name type="scientific">Candidatus Taylorbacteria bacterium RIFCSPLOWO2_12_FULL_44_15c</name>
    <dbReference type="NCBI Taxonomy" id="1802333"/>
    <lineage>
        <taxon>Bacteria</taxon>
        <taxon>Candidatus Tayloriibacteriota</taxon>
    </lineage>
</organism>
<evidence type="ECO:0000259" key="2">
    <source>
        <dbReference type="PROSITE" id="PS50943"/>
    </source>
</evidence>
<evidence type="ECO:0000313" key="4">
    <source>
        <dbReference type="Proteomes" id="UP000176355"/>
    </source>
</evidence>
<dbReference type="PANTHER" id="PTHR46797">
    <property type="entry name" value="HTH-TYPE TRANSCRIPTIONAL REGULATOR"/>
    <property type="match status" value="1"/>
</dbReference>
<dbReference type="Proteomes" id="UP000176355">
    <property type="component" value="Unassembled WGS sequence"/>
</dbReference>
<keyword evidence="1" id="KW-0238">DNA-binding</keyword>
<dbReference type="PANTHER" id="PTHR46797:SF1">
    <property type="entry name" value="METHYLPHOSPHONATE SYNTHASE"/>
    <property type="match status" value="1"/>
</dbReference>
<feature type="domain" description="HTH cro/C1-type" evidence="2">
    <location>
        <begin position="8"/>
        <end position="63"/>
    </location>
</feature>
<dbReference type="AlphaFoldDB" id="A0A1G2P566"/>
<dbReference type="SUPFAM" id="SSF47413">
    <property type="entry name" value="lambda repressor-like DNA-binding domains"/>
    <property type="match status" value="1"/>
</dbReference>
<evidence type="ECO:0000313" key="3">
    <source>
        <dbReference type="EMBL" id="OHA43495.1"/>
    </source>
</evidence>
<dbReference type="GO" id="GO:0005829">
    <property type="term" value="C:cytosol"/>
    <property type="evidence" value="ECO:0007669"/>
    <property type="project" value="TreeGrafter"/>
</dbReference>
<dbReference type="EMBL" id="MHSL01000023">
    <property type="protein sequence ID" value="OHA43495.1"/>
    <property type="molecule type" value="Genomic_DNA"/>
</dbReference>
<dbReference type="GO" id="GO:0003677">
    <property type="term" value="F:DNA binding"/>
    <property type="evidence" value="ECO:0007669"/>
    <property type="project" value="UniProtKB-KW"/>
</dbReference>
<dbReference type="PROSITE" id="PS50943">
    <property type="entry name" value="HTH_CROC1"/>
    <property type="match status" value="1"/>
</dbReference>
<dbReference type="InterPro" id="IPR050807">
    <property type="entry name" value="TransReg_Diox_bact_type"/>
</dbReference>
<accession>A0A1G2P566</accession>